<protein>
    <submittedName>
        <fullName evidence="1">Cytoplasmic protein</fullName>
    </submittedName>
</protein>
<name>A0A944CP31_9BACI</name>
<dbReference type="RefSeq" id="WP_213371316.1">
    <property type="nucleotide sequence ID" value="NZ_QTKX01000003.1"/>
</dbReference>
<evidence type="ECO:0000313" key="2">
    <source>
        <dbReference type="Proteomes" id="UP000761411"/>
    </source>
</evidence>
<dbReference type="InterPro" id="IPR011008">
    <property type="entry name" value="Dimeric_a/b-barrel"/>
</dbReference>
<accession>A0A944CP31</accession>
<evidence type="ECO:0000313" key="1">
    <source>
        <dbReference type="EMBL" id="MBS8266201.1"/>
    </source>
</evidence>
<reference evidence="1 2" key="1">
    <citation type="journal article" date="2021" name="Microorganisms">
        <title>Bacterial Dimethylsulfoniopropionate Biosynthesis in the East China Sea.</title>
        <authorList>
            <person name="Liu J."/>
            <person name="Zhang Y."/>
            <person name="Liu J."/>
            <person name="Zhong H."/>
            <person name="Williams B.T."/>
            <person name="Zheng Y."/>
            <person name="Curson A.R.J."/>
            <person name="Sun C."/>
            <person name="Sun H."/>
            <person name="Song D."/>
            <person name="Wagner Mackenzie B."/>
            <person name="Bermejo Martinez A."/>
            <person name="Todd J.D."/>
            <person name="Zhang X.H."/>
        </authorList>
    </citation>
    <scope>NUCLEOTIDE SEQUENCE [LARGE SCALE GENOMIC DNA]</scope>
    <source>
        <strain evidence="1 2">ESS08</strain>
    </source>
</reference>
<gene>
    <name evidence="1" type="ORF">DYI25_17390</name>
</gene>
<dbReference type="EMBL" id="QTKX01000003">
    <property type="protein sequence ID" value="MBS8266201.1"/>
    <property type="molecule type" value="Genomic_DNA"/>
</dbReference>
<comment type="caution">
    <text evidence="1">The sequence shown here is derived from an EMBL/GenBank/DDBJ whole genome shotgun (WGS) entry which is preliminary data.</text>
</comment>
<dbReference type="AlphaFoldDB" id="A0A944CP31"/>
<dbReference type="Proteomes" id="UP000761411">
    <property type="component" value="Unassembled WGS sequence"/>
</dbReference>
<proteinExistence type="predicted"/>
<organism evidence="1 2">
    <name type="scientific">Mesobacillus boroniphilus</name>
    <dbReference type="NCBI Taxonomy" id="308892"/>
    <lineage>
        <taxon>Bacteria</taxon>
        <taxon>Bacillati</taxon>
        <taxon>Bacillota</taxon>
        <taxon>Bacilli</taxon>
        <taxon>Bacillales</taxon>
        <taxon>Bacillaceae</taxon>
        <taxon>Mesobacillus</taxon>
    </lineage>
</organism>
<dbReference type="SUPFAM" id="SSF54909">
    <property type="entry name" value="Dimeric alpha+beta barrel"/>
    <property type="match status" value="1"/>
</dbReference>
<sequence>MFYRRKFYIIKNDFVEPFNRLFTEINMPNQLKHGSRLIGRWMLPHNETTTEIFAIWEYDSYEDYVSIENHVRSDKEHLIRIQNWYEEHGGKEFVQKQYFVAAINEKLYSTIDTALKKS</sequence>
<dbReference type="Gene3D" id="3.30.70.100">
    <property type="match status" value="1"/>
</dbReference>
<keyword evidence="2" id="KW-1185">Reference proteome</keyword>